<keyword evidence="3" id="KW-1185">Reference proteome</keyword>
<dbReference type="InterPro" id="IPR023393">
    <property type="entry name" value="START-like_dom_sf"/>
</dbReference>
<evidence type="ECO:0000313" key="3">
    <source>
        <dbReference type="Proteomes" id="UP000226437"/>
    </source>
</evidence>
<organism evidence="2 3">
    <name type="scientific">Neolewinella marina</name>
    <dbReference type="NCBI Taxonomy" id="438751"/>
    <lineage>
        <taxon>Bacteria</taxon>
        <taxon>Pseudomonadati</taxon>
        <taxon>Bacteroidota</taxon>
        <taxon>Saprospiria</taxon>
        <taxon>Saprospirales</taxon>
        <taxon>Lewinellaceae</taxon>
        <taxon>Neolewinella</taxon>
    </lineage>
</organism>
<dbReference type="OrthoDB" id="667567at2"/>
<dbReference type="InterPro" id="IPR045736">
    <property type="entry name" value="START_2"/>
</dbReference>
<feature type="domain" description="START-like" evidence="1">
    <location>
        <begin position="2"/>
        <end position="125"/>
    </location>
</feature>
<reference evidence="2 3" key="1">
    <citation type="submission" date="2017-10" db="EMBL/GenBank/DDBJ databases">
        <title>The draft genome sequence of Lewinella marina KCTC 32374.</title>
        <authorList>
            <person name="Wang K."/>
        </authorList>
    </citation>
    <scope>NUCLEOTIDE SEQUENCE [LARGE SCALE GENOMIC DNA]</scope>
    <source>
        <strain evidence="2 3">MKG-38</strain>
    </source>
</reference>
<evidence type="ECO:0000259" key="1">
    <source>
        <dbReference type="Pfam" id="PF19569"/>
    </source>
</evidence>
<accession>A0A2G0CJA0</accession>
<dbReference type="RefSeq" id="WP_099104996.1">
    <property type="nucleotide sequence ID" value="NZ_JAATJF010000001.1"/>
</dbReference>
<evidence type="ECO:0000313" key="2">
    <source>
        <dbReference type="EMBL" id="PHL00018.1"/>
    </source>
</evidence>
<name>A0A2G0CJA0_9BACT</name>
<dbReference type="EMBL" id="PDLO01000001">
    <property type="protein sequence ID" value="PHL00018.1"/>
    <property type="molecule type" value="Genomic_DNA"/>
</dbReference>
<dbReference type="Pfam" id="PF19569">
    <property type="entry name" value="START_2"/>
    <property type="match status" value="1"/>
</dbReference>
<proteinExistence type="predicted"/>
<gene>
    <name evidence="2" type="ORF">CGL56_02950</name>
</gene>
<comment type="caution">
    <text evidence="2">The sequence shown here is derived from an EMBL/GenBank/DDBJ whole genome shotgun (WGS) entry which is preliminary data.</text>
</comment>
<dbReference type="Gene3D" id="3.30.530.20">
    <property type="match status" value="1"/>
</dbReference>
<dbReference type="SUPFAM" id="SSF55961">
    <property type="entry name" value="Bet v1-like"/>
    <property type="match status" value="1"/>
</dbReference>
<dbReference type="Proteomes" id="UP000226437">
    <property type="component" value="Unassembled WGS sequence"/>
</dbReference>
<dbReference type="AlphaFoldDB" id="A0A2G0CJA0"/>
<sequence length="126" mass="14597">MERVKFTSEFIFRASPNIVYQFLTDPACLTRWFCDEVDINDSTYTFVWSGSPEAAELIEDSEGDMVRFAWEDADDEDEYLEFNITKSPVTGETIVYVTDFADDDEVEDQKALWETQLTRMRAEMGG</sequence>
<protein>
    <submittedName>
        <fullName evidence="2">Activator of HSP90 ATPase 1 family protein</fullName>
    </submittedName>
</protein>